<dbReference type="Gene3D" id="2.30.29.30">
    <property type="entry name" value="Pleckstrin-homology domain (PH domain)/Phosphotyrosine-binding domain (PTB)"/>
    <property type="match status" value="1"/>
</dbReference>
<keyword evidence="5" id="KW-1185">Reference proteome</keyword>
<accession>A0A0N4ZN49</accession>
<dbReference type="Pfam" id="PF21098">
    <property type="entry name" value="PH-GRAM_MTMR6-like"/>
    <property type="match status" value="1"/>
</dbReference>
<evidence type="ECO:0000313" key="6">
    <source>
        <dbReference type="WBParaSite" id="PTRK_0000996400.1"/>
    </source>
</evidence>
<feature type="binding site" evidence="3">
    <location>
        <begin position="245"/>
        <end position="246"/>
    </location>
    <ligand>
        <name>substrate</name>
    </ligand>
</feature>
<name>A0A0N4ZN49_PARTI</name>
<feature type="active site" description="Phosphocysteine intermediate" evidence="2">
    <location>
        <position position="306"/>
    </location>
</feature>
<sequence length="580" mass="67525">MWLSTGLISNIEKNELSSSKYKITISTKHFLTLVFIICKEKECQDLYDSLIRASIINNISEVFAFRNIKPEINDKIGESNNLLCWKRLDWKQEFKRQKISSQWKRSNFNHDFDNCDTYPSDLWFPSKVSLQVLIGSSKYRARSRLPVLTYFHSPTEASIVICAKSVQGYSASCIEDEELIKVICETNVNKNQLYIIDIQNYTNNTKHNVEKSEEGIVLEINSDFEEITNEQEENDISTYSFDIDNIHIVRNSCSKLILATTCEGTHSEYLDLLCESEWHKHLKAILDCSIFIKNSIIKGVSCLVQCTNGWDRTIQTATLAQLMLDPFYRTLEGFQVLIEKDWLGFGHKFSDRCGHVTAINQEMKMEVSPIFTLFLDCTHQIMRQNPRAFEFNERWLIEINEYVYSCEFGTFIGNCEKDRNDLKVNETTPSVWNYFKERIDNYKNPFYDNSIDIIKNISTHPSDLDVWSLLYNRYDSGILPRESIEELILSFKDQIKAAKLGVKPASYQSIFKAPVCSNYTCGLEFNCLLDRRIQCNYCGLIYCKRCLKMKNSINICLTCWRRTLDMEQSQQELNLLTNTT</sequence>
<evidence type="ECO:0000259" key="4">
    <source>
        <dbReference type="PROSITE" id="PS51339"/>
    </source>
</evidence>
<evidence type="ECO:0000256" key="2">
    <source>
        <dbReference type="PIRSR" id="PIRSR630564-1"/>
    </source>
</evidence>
<dbReference type="GO" id="GO:0106018">
    <property type="term" value="F:phosphatidylinositol-3,5-bisphosphate phosphatase activity"/>
    <property type="evidence" value="ECO:0007669"/>
    <property type="project" value="TreeGrafter"/>
</dbReference>
<dbReference type="AlphaFoldDB" id="A0A0N4ZN49"/>
<dbReference type="PANTHER" id="PTHR10807">
    <property type="entry name" value="MYOTUBULARIN-RELATED"/>
    <property type="match status" value="1"/>
</dbReference>
<dbReference type="PROSITE" id="PS51339">
    <property type="entry name" value="PPASE_MYOTUBULARIN"/>
    <property type="match status" value="1"/>
</dbReference>
<evidence type="ECO:0000313" key="5">
    <source>
        <dbReference type="Proteomes" id="UP000038045"/>
    </source>
</evidence>
<protein>
    <submittedName>
        <fullName evidence="6">Myotubularin phosphatase domain-containing protein</fullName>
    </submittedName>
</protein>
<dbReference type="Proteomes" id="UP000038045">
    <property type="component" value="Unplaced"/>
</dbReference>
<dbReference type="InterPro" id="IPR048994">
    <property type="entry name" value="PH-GRAM_MTMR6-9"/>
</dbReference>
<comment type="similarity">
    <text evidence="1">Belongs to the protein-tyrosine phosphatase family. Non-receptor class myotubularin subfamily.</text>
</comment>
<organism evidence="5 6">
    <name type="scientific">Parastrongyloides trichosuri</name>
    <name type="common">Possum-specific nematode worm</name>
    <dbReference type="NCBI Taxonomy" id="131310"/>
    <lineage>
        <taxon>Eukaryota</taxon>
        <taxon>Metazoa</taxon>
        <taxon>Ecdysozoa</taxon>
        <taxon>Nematoda</taxon>
        <taxon>Chromadorea</taxon>
        <taxon>Rhabditida</taxon>
        <taxon>Tylenchina</taxon>
        <taxon>Panagrolaimomorpha</taxon>
        <taxon>Strongyloidoidea</taxon>
        <taxon>Strongyloididae</taxon>
        <taxon>Parastrongyloides</taxon>
    </lineage>
</organism>
<evidence type="ECO:0000256" key="3">
    <source>
        <dbReference type="PIRSR" id="PIRSR630564-2"/>
    </source>
</evidence>
<feature type="domain" description="Myotubularin phosphatase" evidence="4">
    <location>
        <begin position="84"/>
        <end position="471"/>
    </location>
</feature>
<dbReference type="InterPro" id="IPR011011">
    <property type="entry name" value="Znf_FYVE_PHD"/>
</dbReference>
<dbReference type="InterPro" id="IPR010569">
    <property type="entry name" value="Myotubularin-like_Pase_dom"/>
</dbReference>
<feature type="binding site" evidence="3">
    <location>
        <begin position="306"/>
        <end position="312"/>
    </location>
    <ligand>
        <name>substrate</name>
    </ligand>
</feature>
<dbReference type="InterPro" id="IPR030564">
    <property type="entry name" value="Myotubularin"/>
</dbReference>
<dbReference type="SUPFAM" id="SSF57903">
    <property type="entry name" value="FYVE/PHD zinc finger"/>
    <property type="match status" value="1"/>
</dbReference>
<dbReference type="SUPFAM" id="SSF52799">
    <property type="entry name" value="(Phosphotyrosine protein) phosphatases II"/>
    <property type="match status" value="1"/>
</dbReference>
<dbReference type="WBParaSite" id="PTRK_0000996400.1">
    <property type="protein sequence ID" value="PTRK_0000996400.1"/>
    <property type="gene ID" value="PTRK_0000996400"/>
</dbReference>
<dbReference type="InterPro" id="IPR029021">
    <property type="entry name" value="Prot-tyrosine_phosphatase-like"/>
</dbReference>
<dbReference type="Pfam" id="PF06602">
    <property type="entry name" value="Myotub-related"/>
    <property type="match status" value="1"/>
</dbReference>
<reference evidence="6" key="1">
    <citation type="submission" date="2017-02" db="UniProtKB">
        <authorList>
            <consortium name="WormBaseParasite"/>
        </authorList>
    </citation>
    <scope>IDENTIFICATION</scope>
</reference>
<dbReference type="InterPro" id="IPR011993">
    <property type="entry name" value="PH-like_dom_sf"/>
</dbReference>
<dbReference type="GO" id="GO:0005737">
    <property type="term" value="C:cytoplasm"/>
    <property type="evidence" value="ECO:0007669"/>
    <property type="project" value="TreeGrafter"/>
</dbReference>
<proteinExistence type="inferred from homology"/>
<evidence type="ECO:0000256" key="1">
    <source>
        <dbReference type="ARBA" id="ARBA00007471"/>
    </source>
</evidence>
<dbReference type="GO" id="GO:0004438">
    <property type="term" value="F:phosphatidylinositol-3-phosphate phosphatase activity"/>
    <property type="evidence" value="ECO:0007669"/>
    <property type="project" value="TreeGrafter"/>
</dbReference>
<dbReference type="STRING" id="131310.A0A0N4ZN49"/>
<dbReference type="GO" id="GO:0046856">
    <property type="term" value="P:phosphatidylinositol dephosphorylation"/>
    <property type="evidence" value="ECO:0007669"/>
    <property type="project" value="TreeGrafter"/>
</dbReference>
<dbReference type="PANTHER" id="PTHR10807:SF8">
    <property type="entry name" value="PHOSPHATIDYLINOSITOL-3-PHOSPHATE PHOSPHATASE"/>
    <property type="match status" value="1"/>
</dbReference>